<proteinExistence type="predicted"/>
<accession>A0A6B3SRK0</accession>
<comment type="caution">
    <text evidence="3">The sequence shown here is derived from an EMBL/GenBank/DDBJ whole genome shotgun (WGS) entry which is preliminary data.</text>
</comment>
<dbReference type="PROSITE" id="PS51257">
    <property type="entry name" value="PROKAR_LIPOPROTEIN"/>
    <property type="match status" value="1"/>
</dbReference>
<protein>
    <recommendedName>
        <fullName evidence="5">Lipoprotein</fullName>
    </recommendedName>
</protein>
<feature type="compositionally biased region" description="Basic and acidic residues" evidence="1">
    <location>
        <begin position="118"/>
        <end position="129"/>
    </location>
</feature>
<reference evidence="3 4" key="1">
    <citation type="submission" date="2020-02" db="EMBL/GenBank/DDBJ databases">
        <authorList>
            <person name="Kim M.K."/>
        </authorList>
    </citation>
    <scope>NUCLEOTIDE SEQUENCE [LARGE SCALE GENOMIC DNA]</scope>
    <source>
        <strain evidence="3 4">17J57-3</strain>
    </source>
</reference>
<sequence>MRLLLPMCAAMLLAACETPPQATYVAQRGYLNVERVQTSSQIAVIAPSEQTVIRDHPPEIIRANSWAVVVPAPATVPMAPAVTLATLGSPEPLMSTPPEKKKASKIKKQALAIKPKAKPADCKPGEERS</sequence>
<evidence type="ECO:0000313" key="4">
    <source>
        <dbReference type="Proteomes" id="UP000482155"/>
    </source>
</evidence>
<evidence type="ECO:0000256" key="1">
    <source>
        <dbReference type="SAM" id="MobiDB-lite"/>
    </source>
</evidence>
<feature type="signal peptide" evidence="2">
    <location>
        <begin position="1"/>
        <end position="22"/>
    </location>
</feature>
<gene>
    <name evidence="3" type="ORF">G3574_20155</name>
</gene>
<evidence type="ECO:0000256" key="2">
    <source>
        <dbReference type="SAM" id="SignalP"/>
    </source>
</evidence>
<evidence type="ECO:0008006" key="5">
    <source>
        <dbReference type="Google" id="ProtNLM"/>
    </source>
</evidence>
<organism evidence="3 4">
    <name type="scientific">Noviherbaspirillum galbum</name>
    <dbReference type="NCBI Taxonomy" id="2709383"/>
    <lineage>
        <taxon>Bacteria</taxon>
        <taxon>Pseudomonadati</taxon>
        <taxon>Pseudomonadota</taxon>
        <taxon>Betaproteobacteria</taxon>
        <taxon>Burkholderiales</taxon>
        <taxon>Oxalobacteraceae</taxon>
        <taxon>Noviherbaspirillum</taxon>
    </lineage>
</organism>
<dbReference type="EMBL" id="JAAIVB010000069">
    <property type="protein sequence ID" value="NEX63397.1"/>
    <property type="molecule type" value="Genomic_DNA"/>
</dbReference>
<dbReference type="Proteomes" id="UP000482155">
    <property type="component" value="Unassembled WGS sequence"/>
</dbReference>
<feature type="chain" id="PRO_5025565890" description="Lipoprotein" evidence="2">
    <location>
        <begin position="23"/>
        <end position="129"/>
    </location>
</feature>
<keyword evidence="4" id="KW-1185">Reference proteome</keyword>
<feature type="region of interest" description="Disordered" evidence="1">
    <location>
        <begin position="88"/>
        <end position="129"/>
    </location>
</feature>
<evidence type="ECO:0000313" key="3">
    <source>
        <dbReference type="EMBL" id="NEX63397.1"/>
    </source>
</evidence>
<name>A0A6B3SRK0_9BURK</name>
<keyword evidence="2" id="KW-0732">Signal</keyword>
<dbReference type="AlphaFoldDB" id="A0A6B3SRK0"/>